<dbReference type="AlphaFoldDB" id="A0A0H2ME30"/>
<protein>
    <recommendedName>
        <fullName evidence="1">ACT domain-containing protein</fullName>
    </recommendedName>
</protein>
<dbReference type="Pfam" id="PF13740">
    <property type="entry name" value="ACT_6"/>
    <property type="match status" value="1"/>
</dbReference>
<organism evidence="2 3">
    <name type="scientific">Kiloniella spongiae</name>
    <dbReference type="NCBI Taxonomy" id="1489064"/>
    <lineage>
        <taxon>Bacteria</taxon>
        <taxon>Pseudomonadati</taxon>
        <taxon>Pseudomonadota</taxon>
        <taxon>Alphaproteobacteria</taxon>
        <taxon>Rhodospirillales</taxon>
        <taxon>Kiloniellaceae</taxon>
        <taxon>Kiloniella</taxon>
    </lineage>
</organism>
<dbReference type="PANTHER" id="PTHR34875:SF6">
    <property type="entry name" value="UPF0237 PROTEIN MJ1558"/>
    <property type="match status" value="1"/>
</dbReference>
<dbReference type="InterPro" id="IPR002912">
    <property type="entry name" value="ACT_dom"/>
</dbReference>
<keyword evidence="3" id="KW-1185">Reference proteome</keyword>
<dbReference type="PANTHER" id="PTHR34875">
    <property type="entry name" value="UPF0237 PROTEIN MJ1558"/>
    <property type="match status" value="1"/>
</dbReference>
<accession>A0A0H2ME30</accession>
<dbReference type="InterPro" id="IPR050990">
    <property type="entry name" value="UPF0237/GcvR_regulator"/>
</dbReference>
<dbReference type="Proteomes" id="UP000035444">
    <property type="component" value="Unassembled WGS sequence"/>
</dbReference>
<dbReference type="GO" id="GO:0006355">
    <property type="term" value="P:regulation of DNA-templated transcription"/>
    <property type="evidence" value="ECO:0007669"/>
    <property type="project" value="InterPro"/>
</dbReference>
<dbReference type="CDD" id="cd04869">
    <property type="entry name" value="ACT_GcvR_2"/>
    <property type="match status" value="1"/>
</dbReference>
<dbReference type="PROSITE" id="PS51671">
    <property type="entry name" value="ACT"/>
    <property type="match status" value="1"/>
</dbReference>
<feature type="domain" description="ACT" evidence="1">
    <location>
        <begin position="92"/>
        <end position="171"/>
    </location>
</feature>
<comment type="caution">
    <text evidence="2">The sequence shown here is derived from an EMBL/GenBank/DDBJ whole genome shotgun (WGS) entry which is preliminary data.</text>
</comment>
<dbReference type="InterPro" id="IPR045865">
    <property type="entry name" value="ACT-like_dom_sf"/>
</dbReference>
<dbReference type="STRING" id="1489064.WH96_11960"/>
<reference evidence="2 3" key="1">
    <citation type="submission" date="2015-03" db="EMBL/GenBank/DDBJ databases">
        <title>Genome Sequence of Kiloniella spongiae MEBiC09566, isolated from a marine sponge.</title>
        <authorList>
            <person name="Shao Z."/>
            <person name="Wang L."/>
            <person name="Li X."/>
        </authorList>
    </citation>
    <scope>NUCLEOTIDE SEQUENCE [LARGE SCALE GENOMIC DNA]</scope>
    <source>
        <strain evidence="2 3">MEBiC09566</strain>
    </source>
</reference>
<sequence>MANTIILTVIGSDRPGLVDDLSTMVNKHGGNWLESRMTRLSNTFAGIVRVSVPEANHEALERDIQSLGCANCQLIIEQEAKSGSDETLRELSLEIIGPDHPGIVQDISHALAEKKIGINEISTDCQDGAMSSERIFSAEINIAIPSSVPVDSIRDQLEDLANQLFVDITMDDLQGTVTRI</sequence>
<evidence type="ECO:0000259" key="1">
    <source>
        <dbReference type="PROSITE" id="PS51671"/>
    </source>
</evidence>
<dbReference type="InterPro" id="IPR016867">
    <property type="entry name" value="GcvR"/>
</dbReference>
<name>A0A0H2ME30_9PROT</name>
<proteinExistence type="predicted"/>
<dbReference type="EMBL" id="LAQL01000007">
    <property type="protein sequence ID" value="KLN60441.1"/>
    <property type="molecule type" value="Genomic_DNA"/>
</dbReference>
<gene>
    <name evidence="2" type="ORF">WH96_11960</name>
</gene>
<dbReference type="PIRSF" id="PIRSF028103">
    <property type="entry name" value="GcvR"/>
    <property type="match status" value="1"/>
</dbReference>
<dbReference type="Gene3D" id="3.30.70.260">
    <property type="match status" value="2"/>
</dbReference>
<dbReference type="SUPFAM" id="SSF55021">
    <property type="entry name" value="ACT-like"/>
    <property type="match status" value="2"/>
</dbReference>
<evidence type="ECO:0000313" key="2">
    <source>
        <dbReference type="EMBL" id="KLN60441.1"/>
    </source>
</evidence>
<evidence type="ECO:0000313" key="3">
    <source>
        <dbReference type="Proteomes" id="UP000035444"/>
    </source>
</evidence>
<dbReference type="RefSeq" id="WP_047764406.1">
    <property type="nucleotide sequence ID" value="NZ_LAQL01000007.1"/>
</dbReference>